<proteinExistence type="predicted"/>
<keyword evidence="3" id="KW-1185">Reference proteome</keyword>
<reference evidence="2 3" key="1">
    <citation type="submission" date="2011-07" db="EMBL/GenBank/DDBJ databases">
        <authorList>
            <person name="Coyne R."/>
            <person name="Brami D."/>
            <person name="Johnson J."/>
            <person name="Hostetler J."/>
            <person name="Hannick L."/>
            <person name="Clark T."/>
            <person name="Cassidy-Hanley D."/>
            <person name="Inman J."/>
        </authorList>
    </citation>
    <scope>NUCLEOTIDE SEQUENCE [LARGE SCALE GENOMIC DNA]</scope>
    <source>
        <strain evidence="2 3">G5</strain>
    </source>
</reference>
<dbReference type="OMA" id="DHRQPYD"/>
<keyword evidence="1" id="KW-1133">Transmembrane helix</keyword>
<keyword evidence="1" id="KW-0812">Transmembrane</keyword>
<protein>
    <submittedName>
        <fullName evidence="2">Uncharacterized protein</fullName>
    </submittedName>
</protein>
<dbReference type="InParanoid" id="G0QRA4"/>
<keyword evidence="1" id="KW-0472">Membrane</keyword>
<dbReference type="STRING" id="857967.G0QRA4"/>
<accession>G0QRA4</accession>
<dbReference type="EMBL" id="GL983744">
    <property type="protein sequence ID" value="EGR32256.1"/>
    <property type="molecule type" value="Genomic_DNA"/>
</dbReference>
<evidence type="ECO:0000313" key="2">
    <source>
        <dbReference type="EMBL" id="EGR32256.1"/>
    </source>
</evidence>
<dbReference type="RefSeq" id="XP_004035742.1">
    <property type="nucleotide sequence ID" value="XM_004035694.1"/>
</dbReference>
<dbReference type="GeneID" id="14908398"/>
<evidence type="ECO:0000313" key="3">
    <source>
        <dbReference type="Proteomes" id="UP000008983"/>
    </source>
</evidence>
<dbReference type="OrthoDB" id="308552at2759"/>
<dbReference type="eggNOG" id="ENOG502SXMU">
    <property type="taxonomic scope" value="Eukaryota"/>
</dbReference>
<dbReference type="AlphaFoldDB" id="G0QRA4"/>
<evidence type="ECO:0000256" key="1">
    <source>
        <dbReference type="SAM" id="Phobius"/>
    </source>
</evidence>
<name>G0QRA4_ICHMU</name>
<feature type="transmembrane region" description="Helical" evidence="1">
    <location>
        <begin position="59"/>
        <end position="79"/>
    </location>
</feature>
<organism evidence="2 3">
    <name type="scientific">Ichthyophthirius multifiliis</name>
    <name type="common">White spot disease agent</name>
    <name type="synonym">Ich</name>
    <dbReference type="NCBI Taxonomy" id="5932"/>
    <lineage>
        <taxon>Eukaryota</taxon>
        <taxon>Sar</taxon>
        <taxon>Alveolata</taxon>
        <taxon>Ciliophora</taxon>
        <taxon>Intramacronucleata</taxon>
        <taxon>Oligohymenophorea</taxon>
        <taxon>Hymenostomatida</taxon>
        <taxon>Ophryoglenina</taxon>
        <taxon>Ichthyophthirius</taxon>
    </lineage>
</organism>
<dbReference type="Proteomes" id="UP000008983">
    <property type="component" value="Unassembled WGS sequence"/>
</dbReference>
<gene>
    <name evidence="2" type="ORF">IMG5_091050</name>
</gene>
<sequence length="135" mass="15878">MSQQTENLFIDRYNFSRRVVDHRVPFDLNYSINQPKGSQLWWKAYKQKQIGNFLNLTGLVYATYGVGIGLLLLGIDAWVRSKVYGDSHKSRLDVSRQPYGHVFYENYRNQGTKLGRWNHNFFCFEKQPGCGQDFE</sequence>